<keyword evidence="10" id="KW-0413">Isomerase</keyword>
<dbReference type="CDD" id="cd01335">
    <property type="entry name" value="Radical_SAM"/>
    <property type="match status" value="1"/>
</dbReference>
<evidence type="ECO:0000259" key="13">
    <source>
        <dbReference type="PROSITE" id="PS51918"/>
    </source>
</evidence>
<name>I4Z012_9HYPH</name>
<keyword evidence="4 11" id="KW-0004">4Fe-4S</keyword>
<dbReference type="InterPro" id="IPR013785">
    <property type="entry name" value="Aldolase_TIM"/>
</dbReference>
<dbReference type="SFLD" id="SFLDS00029">
    <property type="entry name" value="Radical_SAM"/>
    <property type="match status" value="1"/>
</dbReference>
<keyword evidence="5" id="KW-0949">S-adenosyl-L-methionine</keyword>
<comment type="similarity">
    <text evidence="3">Belongs to the radical SAM superfamily. KamA family.</text>
</comment>
<evidence type="ECO:0000256" key="6">
    <source>
        <dbReference type="ARBA" id="ARBA00022723"/>
    </source>
</evidence>
<dbReference type="STRING" id="864069.MicloDRAFT_00020350"/>
<dbReference type="GO" id="GO:0046872">
    <property type="term" value="F:metal ion binding"/>
    <property type="evidence" value="ECO:0007669"/>
    <property type="project" value="UniProtKB-KW"/>
</dbReference>
<dbReference type="EMBL" id="JH660641">
    <property type="protein sequence ID" value="EIM29554.1"/>
    <property type="molecule type" value="Genomic_DNA"/>
</dbReference>
<dbReference type="OrthoDB" id="9768064at2"/>
<evidence type="ECO:0000256" key="7">
    <source>
        <dbReference type="ARBA" id="ARBA00022898"/>
    </source>
</evidence>
<evidence type="ECO:0000256" key="5">
    <source>
        <dbReference type="ARBA" id="ARBA00022691"/>
    </source>
</evidence>
<evidence type="ECO:0000256" key="11">
    <source>
        <dbReference type="PIRSR" id="PIRSR004911-1"/>
    </source>
</evidence>
<comment type="cofactor">
    <cofactor evidence="2">
        <name>[4Fe-4S] cluster</name>
        <dbReference type="ChEBI" id="CHEBI:49883"/>
    </cofactor>
</comment>
<evidence type="ECO:0000313" key="15">
    <source>
        <dbReference type="Proteomes" id="UP000003947"/>
    </source>
</evidence>
<gene>
    <name evidence="14" type="ORF">MicloDRAFT_00020350</name>
</gene>
<evidence type="ECO:0000256" key="8">
    <source>
        <dbReference type="ARBA" id="ARBA00023004"/>
    </source>
</evidence>
<dbReference type="eggNOG" id="COG1509">
    <property type="taxonomic scope" value="Bacteria"/>
</dbReference>
<evidence type="ECO:0000256" key="1">
    <source>
        <dbReference type="ARBA" id="ARBA00001933"/>
    </source>
</evidence>
<organism evidence="14 15">
    <name type="scientific">Microvirga lotononidis</name>
    <dbReference type="NCBI Taxonomy" id="864069"/>
    <lineage>
        <taxon>Bacteria</taxon>
        <taxon>Pseudomonadati</taxon>
        <taxon>Pseudomonadota</taxon>
        <taxon>Alphaproteobacteria</taxon>
        <taxon>Hyphomicrobiales</taxon>
        <taxon>Methylobacteriaceae</taxon>
        <taxon>Microvirga</taxon>
    </lineage>
</organism>
<sequence>MNASRPIRTPAELVDTGLAATRDLPGIEAVAERYAIAISPAMAALIDRHDPSDPIARQFVPDPAELNVTPDERADPIGDLAHSPVEGIVHRYPDRVLLKAVHVCPVYCRFCFRREMVGPQGLGTLSPEAMDRAFSYIADHPEVWEVILTGGDPLVLSPRRLGEITARLAAIDHVKIVRFHTRVPVVEPERIDEALISALKASGKTTYVALHANHSRELTPEARAACARLVDAGIAMISQSVLLKGVNDDADTLAALMRAFVETRVKPYYLHHPDLAPGTSHFRLSIEEGRALMASLRGRISGLCQPTYILDIPGGYGKAVIGPDALRADGGSITVSDFKGGEHAYPPSE</sequence>
<dbReference type="InterPro" id="IPR022447">
    <property type="entry name" value="Lys_aminomutase-rel"/>
</dbReference>
<dbReference type="PIRSF" id="PIRSF004911">
    <property type="entry name" value="DUF160"/>
    <property type="match status" value="1"/>
</dbReference>
<dbReference type="GO" id="GO:0016853">
    <property type="term" value="F:isomerase activity"/>
    <property type="evidence" value="ECO:0007669"/>
    <property type="project" value="UniProtKB-KW"/>
</dbReference>
<feature type="domain" description="Radical SAM core" evidence="13">
    <location>
        <begin position="90"/>
        <end position="303"/>
    </location>
</feature>
<proteinExistence type="inferred from homology"/>
<feature type="binding site" evidence="11">
    <location>
        <position position="111"/>
    </location>
    <ligand>
        <name>[4Fe-4S] cluster</name>
        <dbReference type="ChEBI" id="CHEBI:49883"/>
        <note>4Fe-4S-S-AdoMet</note>
    </ligand>
</feature>
<keyword evidence="8" id="KW-0408">Iron</keyword>
<accession>I4Z012</accession>
<evidence type="ECO:0000256" key="9">
    <source>
        <dbReference type="ARBA" id="ARBA00023014"/>
    </source>
</evidence>
<dbReference type="InterPro" id="IPR058240">
    <property type="entry name" value="rSAM_sf"/>
</dbReference>
<protein>
    <submittedName>
        <fullName evidence="14">Lysine-2,3-aminomutase-related protein</fullName>
    </submittedName>
</protein>
<evidence type="ECO:0000313" key="14">
    <source>
        <dbReference type="EMBL" id="EIM29554.1"/>
    </source>
</evidence>
<reference evidence="14 15" key="1">
    <citation type="submission" date="2012-02" db="EMBL/GenBank/DDBJ databases">
        <title>Improved High-Quality Draft sequence of Microvirga sp. WSM3557.</title>
        <authorList>
            <consortium name="US DOE Joint Genome Institute"/>
            <person name="Lucas S."/>
            <person name="Han J."/>
            <person name="Lapidus A."/>
            <person name="Cheng J.-F."/>
            <person name="Goodwin L."/>
            <person name="Pitluck S."/>
            <person name="Peters L."/>
            <person name="Zhang X."/>
            <person name="Detter J.C."/>
            <person name="Han C."/>
            <person name="Tapia R."/>
            <person name="Land M."/>
            <person name="Hauser L."/>
            <person name="Kyrpides N."/>
            <person name="Ivanova N."/>
            <person name="Pagani I."/>
            <person name="Brau L."/>
            <person name="Yates R."/>
            <person name="O'Hara G."/>
            <person name="Rui T."/>
            <person name="Howieson J."/>
            <person name="Reeve W."/>
            <person name="Woyke T."/>
        </authorList>
    </citation>
    <scope>NUCLEOTIDE SEQUENCE [LARGE SCALE GENOMIC DNA]</scope>
    <source>
        <strain evidence="14 15">WSM3557</strain>
    </source>
</reference>
<comment type="cofactor">
    <cofactor evidence="1 12">
        <name>pyridoxal 5'-phosphate</name>
        <dbReference type="ChEBI" id="CHEBI:597326"/>
    </cofactor>
</comment>
<dbReference type="InterPro" id="IPR007197">
    <property type="entry name" value="rSAM"/>
</dbReference>
<keyword evidence="7 12" id="KW-0663">Pyridoxal phosphate</keyword>
<dbReference type="NCBIfam" id="TIGR03822">
    <property type="entry name" value="AblA_like_2"/>
    <property type="match status" value="1"/>
</dbReference>
<evidence type="ECO:0000256" key="3">
    <source>
        <dbReference type="ARBA" id="ARBA00008703"/>
    </source>
</evidence>
<evidence type="ECO:0000256" key="10">
    <source>
        <dbReference type="ARBA" id="ARBA00023235"/>
    </source>
</evidence>
<evidence type="ECO:0000256" key="4">
    <source>
        <dbReference type="ARBA" id="ARBA00022485"/>
    </source>
</evidence>
<evidence type="ECO:0000256" key="2">
    <source>
        <dbReference type="ARBA" id="ARBA00001966"/>
    </source>
</evidence>
<dbReference type="SFLD" id="SFLDG01070">
    <property type="entry name" value="PLP-dependent"/>
    <property type="match status" value="1"/>
</dbReference>
<dbReference type="GO" id="GO:0051539">
    <property type="term" value="F:4 iron, 4 sulfur cluster binding"/>
    <property type="evidence" value="ECO:0007669"/>
    <property type="project" value="UniProtKB-KW"/>
</dbReference>
<dbReference type="PANTHER" id="PTHR30538">
    <property type="entry name" value="LYSINE 2,3-AMINOMUTASE-RELATED"/>
    <property type="match status" value="1"/>
</dbReference>
<dbReference type="AlphaFoldDB" id="I4Z012"/>
<dbReference type="NCBIfam" id="TIGR00238">
    <property type="entry name" value="KamA family radical SAM protein"/>
    <property type="match status" value="1"/>
</dbReference>
<keyword evidence="6 11" id="KW-0479">Metal-binding</keyword>
<evidence type="ECO:0000256" key="12">
    <source>
        <dbReference type="PIRSR" id="PIRSR603739-50"/>
    </source>
</evidence>
<dbReference type="Pfam" id="PF04055">
    <property type="entry name" value="Radical_SAM"/>
    <property type="match status" value="1"/>
</dbReference>
<dbReference type="PATRIC" id="fig|864069.3.peg.2225"/>
<feature type="modified residue" description="N6-(pyridoxal phosphate)lysine" evidence="12">
    <location>
        <position position="318"/>
    </location>
</feature>
<dbReference type="Proteomes" id="UP000003947">
    <property type="component" value="Unassembled WGS sequence"/>
</dbReference>
<dbReference type="SUPFAM" id="SSF102114">
    <property type="entry name" value="Radical SAM enzymes"/>
    <property type="match status" value="1"/>
</dbReference>
<dbReference type="PROSITE" id="PS51918">
    <property type="entry name" value="RADICAL_SAM"/>
    <property type="match status" value="1"/>
</dbReference>
<dbReference type="HOGENOM" id="CLU_032161_2_0_5"/>
<feature type="binding site" evidence="11">
    <location>
        <position position="104"/>
    </location>
    <ligand>
        <name>[4Fe-4S] cluster</name>
        <dbReference type="ChEBI" id="CHEBI:49883"/>
        <note>4Fe-4S-S-AdoMet</note>
    </ligand>
</feature>
<dbReference type="PANTHER" id="PTHR30538:SF1">
    <property type="entry name" value="L-LYSINE 2,3-AMINOMUTASE"/>
    <property type="match status" value="1"/>
</dbReference>
<dbReference type="Gene3D" id="3.20.20.70">
    <property type="entry name" value="Aldolase class I"/>
    <property type="match status" value="1"/>
</dbReference>
<dbReference type="InterPro" id="IPR003739">
    <property type="entry name" value="Lys_aminomutase/Glu_NH3_mut"/>
</dbReference>
<keyword evidence="9 11" id="KW-0411">Iron-sulfur</keyword>
<keyword evidence="15" id="KW-1185">Reference proteome</keyword>
<feature type="binding site" evidence="11">
    <location>
        <position position="108"/>
    </location>
    <ligand>
        <name>[4Fe-4S] cluster</name>
        <dbReference type="ChEBI" id="CHEBI:49883"/>
        <note>4Fe-4S-S-AdoMet</note>
    </ligand>
</feature>
<dbReference type="RefSeq" id="WP_009491020.1">
    <property type="nucleotide sequence ID" value="NZ_CP141048.1"/>
</dbReference>